<feature type="transmembrane region" description="Helical" evidence="6">
    <location>
        <begin position="67"/>
        <end position="88"/>
    </location>
</feature>
<dbReference type="GO" id="GO:0022857">
    <property type="term" value="F:transmembrane transporter activity"/>
    <property type="evidence" value="ECO:0007669"/>
    <property type="project" value="InterPro"/>
</dbReference>
<keyword evidence="3 6" id="KW-0812">Transmembrane</keyword>
<dbReference type="RefSeq" id="WP_146982011.1">
    <property type="nucleotide sequence ID" value="NZ_VOSM01000006.1"/>
</dbReference>
<name>A0A5C6XG63_9DELT</name>
<evidence type="ECO:0000256" key="2">
    <source>
        <dbReference type="ARBA" id="ARBA00022448"/>
    </source>
</evidence>
<feature type="transmembrane region" description="Helical" evidence="6">
    <location>
        <begin position="95"/>
        <end position="113"/>
    </location>
</feature>
<comment type="caution">
    <text evidence="8">The sequence shown here is derived from an EMBL/GenBank/DDBJ whole genome shotgun (WGS) entry which is preliminary data.</text>
</comment>
<dbReference type="InterPro" id="IPR020846">
    <property type="entry name" value="MFS_dom"/>
</dbReference>
<evidence type="ECO:0000256" key="5">
    <source>
        <dbReference type="ARBA" id="ARBA00023136"/>
    </source>
</evidence>
<dbReference type="GO" id="GO:0012505">
    <property type="term" value="C:endomembrane system"/>
    <property type="evidence" value="ECO:0007669"/>
    <property type="project" value="UniProtKB-SubCell"/>
</dbReference>
<evidence type="ECO:0000256" key="6">
    <source>
        <dbReference type="SAM" id="Phobius"/>
    </source>
</evidence>
<feature type="transmembrane region" description="Helical" evidence="6">
    <location>
        <begin position="196"/>
        <end position="213"/>
    </location>
</feature>
<comment type="subcellular location">
    <subcellularLocation>
        <location evidence="1">Endomembrane system</location>
        <topology evidence="1">Multi-pass membrane protein</topology>
    </subcellularLocation>
</comment>
<dbReference type="Gene3D" id="1.20.1250.20">
    <property type="entry name" value="MFS general substrate transporter like domains"/>
    <property type="match status" value="1"/>
</dbReference>
<dbReference type="Pfam" id="PF11700">
    <property type="entry name" value="ATG22"/>
    <property type="match status" value="1"/>
</dbReference>
<feature type="transmembrane region" description="Helical" evidence="6">
    <location>
        <begin position="160"/>
        <end position="184"/>
    </location>
</feature>
<feature type="transmembrane region" description="Helical" evidence="6">
    <location>
        <begin position="26"/>
        <end position="47"/>
    </location>
</feature>
<sequence length="449" mass="48650">MSSSPRTHRLLEALGLHRPELRAWAMYDWAITGMYAVIIVAVFPIYFQRVAAEGLDPTLATQHFATATTLALAIVAAIAPVVGAIADFATVKKRFLGTFAGIGIAAVAGMYFIQEGDWLLAAGLFMIANLGANGSMIFYDAMLPHIAREHEIDRVSTAGFAVGYAGATLLLTLNLAMIMQPAWFFLPTESTLPSRLAFITVAIWWLAFSIPLFRRVPEPPLPEGQEAISAGQAVRRALGRLRHTFSELRGFKHAFLMLLAFLIYNDGIGTIIRMATIYGTELGIEQGVLIGSIVLVQIVGVPFTFIFGTLAGRFSTKTALFFGLFVYMGISVLAFFMTSWVHFVLLALLVGTVQGGTQALSRSLFASLIPRHKSGEFFGFFAVFEKFAGIFGPAIFSVMIIATGSSRQAILSVIGFFIVGGLILIFVDVDEGRAIARKAEKDRADALAA</sequence>
<dbReference type="EMBL" id="VOSM01000006">
    <property type="protein sequence ID" value="TXD36176.1"/>
    <property type="molecule type" value="Genomic_DNA"/>
</dbReference>
<evidence type="ECO:0000313" key="9">
    <source>
        <dbReference type="Proteomes" id="UP000321412"/>
    </source>
</evidence>
<evidence type="ECO:0000256" key="3">
    <source>
        <dbReference type="ARBA" id="ARBA00022692"/>
    </source>
</evidence>
<keyword evidence="5 6" id="KW-0472">Membrane</keyword>
<feature type="transmembrane region" description="Helical" evidence="6">
    <location>
        <begin position="377"/>
        <end position="403"/>
    </location>
</feature>
<feature type="transmembrane region" description="Helical" evidence="6">
    <location>
        <begin position="254"/>
        <end position="275"/>
    </location>
</feature>
<dbReference type="PANTHER" id="PTHR23519:SF1">
    <property type="entry name" value="AUTOPHAGY-RELATED PROTEIN 22"/>
    <property type="match status" value="1"/>
</dbReference>
<organism evidence="8 9">
    <name type="scientific">Lujinxingia vulgaris</name>
    <dbReference type="NCBI Taxonomy" id="2600176"/>
    <lineage>
        <taxon>Bacteria</taxon>
        <taxon>Deltaproteobacteria</taxon>
        <taxon>Bradymonadales</taxon>
        <taxon>Lujinxingiaceae</taxon>
        <taxon>Lujinxingia</taxon>
    </lineage>
</organism>
<evidence type="ECO:0000313" key="8">
    <source>
        <dbReference type="EMBL" id="TXD36176.1"/>
    </source>
</evidence>
<keyword evidence="4 6" id="KW-1133">Transmembrane helix</keyword>
<feature type="transmembrane region" description="Helical" evidence="6">
    <location>
        <begin position="319"/>
        <end position="337"/>
    </location>
</feature>
<dbReference type="InterPro" id="IPR050495">
    <property type="entry name" value="ATG22/LtaA_families"/>
</dbReference>
<keyword evidence="9" id="KW-1185">Reference proteome</keyword>
<dbReference type="OrthoDB" id="9768783at2"/>
<feature type="domain" description="Major facilitator superfamily (MFS) profile" evidence="7">
    <location>
        <begin position="253"/>
        <end position="449"/>
    </location>
</feature>
<evidence type="ECO:0000256" key="1">
    <source>
        <dbReference type="ARBA" id="ARBA00004127"/>
    </source>
</evidence>
<dbReference type="AlphaFoldDB" id="A0A5C6XG63"/>
<dbReference type="PROSITE" id="PS50850">
    <property type="entry name" value="MFS"/>
    <property type="match status" value="1"/>
</dbReference>
<feature type="transmembrane region" description="Helical" evidence="6">
    <location>
        <begin position="409"/>
        <end position="429"/>
    </location>
</feature>
<dbReference type="InterPro" id="IPR036259">
    <property type="entry name" value="MFS_trans_sf"/>
</dbReference>
<feature type="transmembrane region" description="Helical" evidence="6">
    <location>
        <begin position="119"/>
        <end position="139"/>
    </location>
</feature>
<dbReference type="Proteomes" id="UP000321412">
    <property type="component" value="Unassembled WGS sequence"/>
</dbReference>
<accession>A0A5C6XG63</accession>
<evidence type="ECO:0000256" key="4">
    <source>
        <dbReference type="ARBA" id="ARBA00022989"/>
    </source>
</evidence>
<gene>
    <name evidence="8" type="ORF">FRC98_13720</name>
</gene>
<keyword evidence="2" id="KW-0813">Transport</keyword>
<proteinExistence type="predicted"/>
<dbReference type="SUPFAM" id="SSF103473">
    <property type="entry name" value="MFS general substrate transporter"/>
    <property type="match status" value="1"/>
</dbReference>
<feature type="transmembrane region" description="Helical" evidence="6">
    <location>
        <begin position="287"/>
        <end position="307"/>
    </location>
</feature>
<protein>
    <submittedName>
        <fullName evidence="8">MFS transporter</fullName>
    </submittedName>
</protein>
<dbReference type="InterPro" id="IPR024671">
    <property type="entry name" value="Atg22-like"/>
</dbReference>
<dbReference type="PANTHER" id="PTHR23519">
    <property type="entry name" value="AUTOPHAGY-RELATED PROTEIN 22"/>
    <property type="match status" value="1"/>
</dbReference>
<evidence type="ECO:0000259" key="7">
    <source>
        <dbReference type="PROSITE" id="PS50850"/>
    </source>
</evidence>
<reference evidence="8 9" key="1">
    <citation type="submission" date="2019-08" db="EMBL/GenBank/DDBJ databases">
        <title>Bradymonadales sp. TMQ4.</title>
        <authorList>
            <person name="Liang Q."/>
        </authorList>
    </citation>
    <scope>NUCLEOTIDE SEQUENCE [LARGE SCALE GENOMIC DNA]</scope>
    <source>
        <strain evidence="8 9">TMQ4</strain>
    </source>
</reference>